<organism evidence="4 5">
    <name type="scientific">Digitaria exilis</name>
    <dbReference type="NCBI Taxonomy" id="1010633"/>
    <lineage>
        <taxon>Eukaryota</taxon>
        <taxon>Viridiplantae</taxon>
        <taxon>Streptophyta</taxon>
        <taxon>Embryophyta</taxon>
        <taxon>Tracheophyta</taxon>
        <taxon>Spermatophyta</taxon>
        <taxon>Magnoliopsida</taxon>
        <taxon>Liliopsida</taxon>
        <taxon>Poales</taxon>
        <taxon>Poaceae</taxon>
        <taxon>PACMAD clade</taxon>
        <taxon>Panicoideae</taxon>
        <taxon>Panicodae</taxon>
        <taxon>Paniceae</taxon>
        <taxon>Anthephorinae</taxon>
        <taxon>Digitaria</taxon>
    </lineage>
</organism>
<feature type="domain" description="KIB1-4 beta-propeller" evidence="3">
    <location>
        <begin position="75"/>
        <end position="249"/>
    </location>
</feature>
<feature type="compositionally biased region" description="Polar residues" evidence="1">
    <location>
        <begin position="275"/>
        <end position="291"/>
    </location>
</feature>
<dbReference type="InterPro" id="IPR005174">
    <property type="entry name" value="KIB1-4_b-propeller"/>
</dbReference>
<feature type="region of interest" description="Disordered" evidence="1">
    <location>
        <begin position="269"/>
        <end position="298"/>
    </location>
</feature>
<evidence type="ECO:0008006" key="6">
    <source>
        <dbReference type="Google" id="ProtNLM"/>
    </source>
</evidence>
<dbReference type="PANTHER" id="PTHR33127">
    <property type="entry name" value="TRANSMEMBRANE PROTEIN"/>
    <property type="match status" value="1"/>
</dbReference>
<accession>A0A835B5B2</accession>
<dbReference type="PANTHER" id="PTHR33127:SF77">
    <property type="entry name" value="F-BOX DOMAIN-CONTAINING PROTEIN"/>
    <property type="match status" value="1"/>
</dbReference>
<protein>
    <recommendedName>
        <fullName evidence="6">F-box domain-containing protein</fullName>
    </recommendedName>
</protein>
<evidence type="ECO:0000259" key="3">
    <source>
        <dbReference type="Pfam" id="PF03478"/>
    </source>
</evidence>
<reference evidence="4" key="1">
    <citation type="submission" date="2020-07" db="EMBL/GenBank/DDBJ databases">
        <title>Genome sequence and genetic diversity analysis of an under-domesticated orphan crop, white fonio (Digitaria exilis).</title>
        <authorList>
            <person name="Bennetzen J.L."/>
            <person name="Chen S."/>
            <person name="Ma X."/>
            <person name="Wang X."/>
            <person name="Yssel A.E.J."/>
            <person name="Chaluvadi S.R."/>
            <person name="Johnson M."/>
            <person name="Gangashetty P."/>
            <person name="Hamidou F."/>
            <person name="Sanogo M.D."/>
            <person name="Zwaenepoel A."/>
            <person name="Wallace J."/>
            <person name="Van De Peer Y."/>
            <person name="Van Deynze A."/>
        </authorList>
    </citation>
    <scope>NUCLEOTIDE SEQUENCE</scope>
    <source>
        <tissue evidence="4">Leaves</tissue>
    </source>
</reference>
<name>A0A835B5B2_9POAL</name>
<dbReference type="EMBL" id="JACEFO010002029">
    <property type="protein sequence ID" value="KAF8688314.1"/>
    <property type="molecule type" value="Genomic_DNA"/>
</dbReference>
<dbReference type="Gene3D" id="3.90.1140.10">
    <property type="entry name" value="Cyclic phosphodiesterase"/>
    <property type="match status" value="1"/>
</dbReference>
<sequence length="935" mass="103629">MEVVVKTQESPRPPLAPSLPPVMLYNCGRGGADPEEGDGGGSRLVYSIPTRQLLLAGESSGRFVDDANWITAQGDPFTSRTVGLPPDRERLLAAGSHDTRCVMSTRRPTDPGCVVVVIHATDPVLCYCHPRGSRWFRHVYRPELLVTDDRFGRDDIIDTVAWHTAAASGRIYTWWDDKLATLEFTPDPTLSTTRVVGMPEGCLVESCGDLFMVLFCGTSVSGDLHTLAVEVQKLEWSRSAWVKVTALGSGRMTCTGGLTRAGFVRYLPAPPDSLAPNSNPSPKGNTETGTVRSGVDPNQAIRTTEEEATRRSFVFPASCVVLTVHTFRRTKPRRRSEPSAMEDTTSLAAAQEERGWSSLPTDLLKAILDLLPWSSHPRFAAACKHWRSALSPFYPASITPLLLSAADIGATNLCYYSPYYHKNFEVARTLDTPYASLFCANGHRLTLCQRTRTDDPELIVVHADLSTGKIWDLFPLERTSFDFVVYNGARRMFGINTLGGLKIARAIETHDGRWHDWEFMVVDHDWPRLYVSPTSNPVLHRGLLDLLGVDGRLAVHDDSRFEEGFEVLDMPRGFGFESDSCYLFESDESELMAVSWATLNEERMEWERVESLEVRALFTGTLTTTMVKTKFRWMQNKVFTPRLYDWPETVRVDLVDRGGEVAFVPPRVARASGHVSWPGAQEATEFWETIRIDHSIWPRVYCTAGCASRPGRSAVPAALPGSSLTTLPVDALTTDCTGSLSSFVISDVEESLLAASSIPASVCGSAWIQSPEEVYSVWALPPEPARRRICRLMAELRAAHGGPAFEPHVTVVGAILEALRAAAAGVRPYIARVVSNREGFYRCGCLLLEPTPEVSLFAAVATTLQLCYDFAYVPHVSLIYGDRTEEQEAAAMRKVQELDEDIRELQFEISDIALYKTDPEDVDSWELVEACNLTT</sequence>
<evidence type="ECO:0000313" key="4">
    <source>
        <dbReference type="EMBL" id="KAF8688314.1"/>
    </source>
</evidence>
<proteinExistence type="predicted"/>
<evidence type="ECO:0000256" key="1">
    <source>
        <dbReference type="SAM" id="MobiDB-lite"/>
    </source>
</evidence>
<dbReference type="InterPro" id="IPR036047">
    <property type="entry name" value="F-box-like_dom_sf"/>
</dbReference>
<evidence type="ECO:0000313" key="5">
    <source>
        <dbReference type="Proteomes" id="UP000636709"/>
    </source>
</evidence>
<dbReference type="InterPro" id="IPR009097">
    <property type="entry name" value="Cyclic_Pdiesterase"/>
</dbReference>
<dbReference type="InterPro" id="IPR001810">
    <property type="entry name" value="F-box_dom"/>
</dbReference>
<dbReference type="Pfam" id="PF00646">
    <property type="entry name" value="F-box"/>
    <property type="match status" value="1"/>
</dbReference>
<feature type="domain" description="F-box" evidence="2">
    <location>
        <begin position="356"/>
        <end position="390"/>
    </location>
</feature>
<dbReference type="OrthoDB" id="651482at2759"/>
<dbReference type="SUPFAM" id="SSF55144">
    <property type="entry name" value="LigT-like"/>
    <property type="match status" value="1"/>
</dbReference>
<keyword evidence="5" id="KW-1185">Reference proteome</keyword>
<evidence type="ECO:0000259" key="2">
    <source>
        <dbReference type="Pfam" id="PF00646"/>
    </source>
</evidence>
<dbReference type="Proteomes" id="UP000636709">
    <property type="component" value="Unassembled WGS sequence"/>
</dbReference>
<dbReference type="SUPFAM" id="SSF81383">
    <property type="entry name" value="F-box domain"/>
    <property type="match status" value="1"/>
</dbReference>
<dbReference type="Pfam" id="PF03478">
    <property type="entry name" value="Beta-prop_KIB1-4"/>
    <property type="match status" value="1"/>
</dbReference>
<gene>
    <name evidence="4" type="ORF">HU200_042272</name>
</gene>
<comment type="caution">
    <text evidence="4">The sequence shown here is derived from an EMBL/GenBank/DDBJ whole genome shotgun (WGS) entry which is preliminary data.</text>
</comment>
<dbReference type="AlphaFoldDB" id="A0A835B5B2"/>
<dbReference type="Gene3D" id="1.20.1280.50">
    <property type="match status" value="1"/>
</dbReference>